<dbReference type="Gene3D" id="2.60.40.790">
    <property type="match status" value="1"/>
</dbReference>
<feature type="compositionally biased region" description="Low complexity" evidence="1">
    <location>
        <begin position="1"/>
        <end position="11"/>
    </location>
</feature>
<feature type="region of interest" description="Disordered" evidence="1">
    <location>
        <begin position="103"/>
        <end position="122"/>
    </location>
</feature>
<proteinExistence type="predicted"/>
<feature type="compositionally biased region" description="Basic and acidic residues" evidence="1">
    <location>
        <begin position="19"/>
        <end position="29"/>
    </location>
</feature>
<feature type="region of interest" description="Disordered" evidence="1">
    <location>
        <begin position="1"/>
        <end position="29"/>
    </location>
</feature>
<dbReference type="Proteomes" id="UP000001975">
    <property type="component" value="Chromosome"/>
</dbReference>
<dbReference type="eggNOG" id="arCOG09352">
    <property type="taxonomic scope" value="Archaea"/>
</dbReference>
<accession>Q18JA8</accession>
<dbReference type="KEGG" id="hwa:HQ_1775A"/>
<gene>
    <name evidence="2" type="primary">gvpH</name>
    <name evidence="2" type="ordered locus">HQ_1775A</name>
</gene>
<dbReference type="SUPFAM" id="SSF49764">
    <property type="entry name" value="HSP20-like chaperones"/>
    <property type="match status" value="1"/>
</dbReference>
<dbReference type="InterPro" id="IPR008633">
    <property type="entry name" value="GvpH"/>
</dbReference>
<name>Q18JA8_HALWD</name>
<evidence type="ECO:0000256" key="1">
    <source>
        <dbReference type="SAM" id="MobiDB-lite"/>
    </source>
</evidence>
<dbReference type="HOGENOM" id="CLU_1232753_0_0_2"/>
<reference evidence="2 3" key="1">
    <citation type="journal article" date="2006" name="BMC Genomics">
        <title>The genome of the square archaeon Haloquadratum walsbyi: life at the limits of water activity.</title>
        <authorList>
            <person name="Bolhuis H.H."/>
            <person name="Palm P.P."/>
            <person name="Wende A.W."/>
            <person name="Falb M.M."/>
            <person name="Rampp M.M."/>
            <person name="Rodriguez-Valera F.F."/>
            <person name="Pfeiffer F.F."/>
            <person name="Oesterhelt D.D."/>
        </authorList>
    </citation>
    <scope>NUCLEOTIDE SEQUENCE [LARGE SCALE GENOMIC DNA]</scope>
    <source>
        <strain evidence="3">DSM 16790 / HBSQ001</strain>
    </source>
</reference>
<sequence>MPPDNNNNNNNNDDDDIDSPEHDDALNDNKKPRTFLRKILNRFKLVIEELAQIEQHEDGRRSRGGTATSGQLSIDYDYDISIGIDSHLQTEKDRKTKIQAGNLSGEIDDNDEPQANTTGCAPHIQVQPRKDGLDVIADLPDVDAEMVDVQIDSDRGELVIMIAHKSLGDMNKSKSIDNTQQGEYTNTGEITERIAIPSGIQISDTRFKNHVLTVHLQEREK</sequence>
<dbReference type="Pfam" id="PF05455">
    <property type="entry name" value="GvpH"/>
    <property type="match status" value="1"/>
</dbReference>
<dbReference type="InterPro" id="IPR008978">
    <property type="entry name" value="HSP20-like_chaperone"/>
</dbReference>
<dbReference type="CDD" id="cd00298">
    <property type="entry name" value="ACD_sHsps_p23-like"/>
    <property type="match status" value="1"/>
</dbReference>
<dbReference type="RefSeq" id="WP_011571050.1">
    <property type="nucleotide sequence ID" value="NC_008212.1"/>
</dbReference>
<keyword evidence="3" id="KW-1185">Reference proteome</keyword>
<dbReference type="STRING" id="362976.HQ_1775A"/>
<evidence type="ECO:0000313" key="2">
    <source>
        <dbReference type="EMBL" id="CAJ51903.1"/>
    </source>
</evidence>
<dbReference type="EMBL" id="AM180088">
    <property type="protein sequence ID" value="CAJ51903.1"/>
    <property type="molecule type" value="Genomic_DNA"/>
</dbReference>
<dbReference type="AlphaFoldDB" id="Q18JA8"/>
<evidence type="ECO:0000313" key="3">
    <source>
        <dbReference type="Proteomes" id="UP000001975"/>
    </source>
</evidence>
<organism evidence="2 3">
    <name type="scientific">Haloquadratum walsbyi (strain DSM 16790 / HBSQ001)</name>
    <dbReference type="NCBI Taxonomy" id="362976"/>
    <lineage>
        <taxon>Archaea</taxon>
        <taxon>Methanobacteriati</taxon>
        <taxon>Methanobacteriota</taxon>
        <taxon>Stenosarchaea group</taxon>
        <taxon>Halobacteria</taxon>
        <taxon>Halobacteriales</taxon>
        <taxon>Haloferacaceae</taxon>
        <taxon>Haloquadratum</taxon>
    </lineage>
</organism>
<protein>
    <submittedName>
        <fullName evidence="2">Gas-vesicle operon protein GvpH</fullName>
    </submittedName>
</protein>
<dbReference type="GeneID" id="4194082"/>